<evidence type="ECO:0000313" key="2">
    <source>
        <dbReference type="EMBL" id="CAJ0583180.1"/>
    </source>
</evidence>
<dbReference type="InterPro" id="IPR001810">
    <property type="entry name" value="F-box_dom"/>
</dbReference>
<feature type="domain" description="F-box" evidence="1">
    <location>
        <begin position="19"/>
        <end position="55"/>
    </location>
</feature>
<evidence type="ECO:0000313" key="3">
    <source>
        <dbReference type="Proteomes" id="UP001177023"/>
    </source>
</evidence>
<feature type="non-terminal residue" evidence="2">
    <location>
        <position position="1"/>
    </location>
</feature>
<organism evidence="2 3">
    <name type="scientific">Mesorhabditis spiculigera</name>
    <dbReference type="NCBI Taxonomy" id="96644"/>
    <lineage>
        <taxon>Eukaryota</taxon>
        <taxon>Metazoa</taxon>
        <taxon>Ecdysozoa</taxon>
        <taxon>Nematoda</taxon>
        <taxon>Chromadorea</taxon>
        <taxon>Rhabditida</taxon>
        <taxon>Rhabditina</taxon>
        <taxon>Rhabditomorpha</taxon>
        <taxon>Rhabditoidea</taxon>
        <taxon>Rhabditidae</taxon>
        <taxon>Mesorhabditinae</taxon>
        <taxon>Mesorhabditis</taxon>
    </lineage>
</organism>
<sequence>MDDAPDNPESPEPAEPFDFLDLPLLAQEEILANVGLIERARICQTSKYMHHMIEQHGCLPEKMIRAHVEARADELRVSLYDEYRDRYIAILDKNSFKFKMGLESTKVWEDKPSYETANRMLKHVRPRFTYFTNYVDDMPPEPLTKFDLVRQSICVSLSFICLGSLLERMRERGFYKTEVLNFVWIRNGRSCFNTAPCKDCVGGYEQLLEYLPQCRKIYLRSRVEIDEGPVVLGPRFMCPWKPTEDSILNILLLRKKEVLFQPKPRLVAIDLENCDIEGLFRIIEKLEFVGDPVYTKEENMYIYVLCRSTYGYNAFIIIQNFELCYIGHHYLNYEHMLSELRDTNRRYPVVCRPK</sequence>
<reference evidence="2" key="1">
    <citation type="submission" date="2023-06" db="EMBL/GenBank/DDBJ databases">
        <authorList>
            <person name="Delattre M."/>
        </authorList>
    </citation>
    <scope>NUCLEOTIDE SEQUENCE</scope>
    <source>
        <strain evidence="2">AF72</strain>
    </source>
</reference>
<dbReference type="AlphaFoldDB" id="A0AA36DB85"/>
<comment type="caution">
    <text evidence="2">The sequence shown here is derived from an EMBL/GenBank/DDBJ whole genome shotgun (WGS) entry which is preliminary data.</text>
</comment>
<dbReference type="Proteomes" id="UP001177023">
    <property type="component" value="Unassembled WGS sequence"/>
</dbReference>
<name>A0AA36DB85_9BILA</name>
<dbReference type="Pfam" id="PF00646">
    <property type="entry name" value="F-box"/>
    <property type="match status" value="1"/>
</dbReference>
<accession>A0AA36DB85</accession>
<gene>
    <name evidence="2" type="ORF">MSPICULIGERA_LOCUS21274</name>
</gene>
<proteinExistence type="predicted"/>
<evidence type="ECO:0000259" key="1">
    <source>
        <dbReference type="Pfam" id="PF00646"/>
    </source>
</evidence>
<keyword evidence="3" id="KW-1185">Reference proteome</keyword>
<protein>
    <recommendedName>
        <fullName evidence="1">F-box domain-containing protein</fullName>
    </recommendedName>
</protein>
<dbReference type="EMBL" id="CATQJA010002665">
    <property type="protein sequence ID" value="CAJ0583180.1"/>
    <property type="molecule type" value="Genomic_DNA"/>
</dbReference>